<sequence length="116" mass="13343">MDKYFKVEFSSPDNVIIFDNVYLLSLCSIEGELTILPDHSPFIIYLLPGSVTLRTLEKKEEKIIIDDAVLKVANNCCNIMTSKLQKDDINGHKKKISMQHYSDYVDAVKENQDMRD</sequence>
<evidence type="ECO:0000256" key="7">
    <source>
        <dbReference type="ARBA" id="ARBA00023136"/>
    </source>
</evidence>
<evidence type="ECO:0000256" key="6">
    <source>
        <dbReference type="ARBA" id="ARBA00023065"/>
    </source>
</evidence>
<gene>
    <name evidence="10" type="ORF">sL5_08880</name>
</gene>
<dbReference type="GO" id="GO:0045259">
    <property type="term" value="C:proton-transporting ATP synthase complex"/>
    <property type="evidence" value="ECO:0007669"/>
    <property type="project" value="UniProtKB-KW"/>
</dbReference>
<comment type="caution">
    <text evidence="10">The sequence shown here is derived from an EMBL/GenBank/DDBJ whole genome shotgun (WGS) entry which is preliminary data.</text>
</comment>
<dbReference type="GO" id="GO:0046933">
    <property type="term" value="F:proton-transporting ATP synthase activity, rotational mechanism"/>
    <property type="evidence" value="ECO:0007669"/>
    <property type="project" value="InterPro"/>
</dbReference>
<comment type="subcellular location">
    <subcellularLocation>
        <location evidence="2">Endomembrane system</location>
        <topology evidence="2">Peripheral membrane protein</topology>
    </subcellularLocation>
</comment>
<keyword evidence="8" id="KW-0066">ATP synthesis</keyword>
<dbReference type="Pfam" id="PF02823">
    <property type="entry name" value="ATP-synt_DE_N"/>
    <property type="match status" value="1"/>
</dbReference>
<accession>A0A8J3HVH7</accession>
<reference evidence="10 11" key="1">
    <citation type="journal article" date="2021" name="Microb. Ecol.">
        <title>Candidatus Mesenet longicola: Novel Endosymbionts of Brontispa longissima that Induce Cytoplasmic Incompatibility.</title>
        <authorList>
            <person name="Takano S."/>
            <person name="Gotoh Y."/>
            <person name="Hayashi T."/>
        </authorList>
    </citation>
    <scope>NUCLEOTIDE SEQUENCE [LARGE SCALE GENOMIC DNA]</scope>
    <source>
        <strain evidence="10">L5</strain>
    </source>
</reference>
<keyword evidence="7" id="KW-0472">Membrane</keyword>
<name>A0A8J3HVH7_9RICK</name>
<dbReference type="EMBL" id="BNGU01000044">
    <property type="protein sequence ID" value="GHM59895.1"/>
    <property type="molecule type" value="Genomic_DNA"/>
</dbReference>
<evidence type="ECO:0000313" key="10">
    <source>
        <dbReference type="EMBL" id="GHM59895.1"/>
    </source>
</evidence>
<organism evidence="10 11">
    <name type="scientific">Candidatus Mesenet longicola</name>
    <dbReference type="NCBI Taxonomy" id="1892558"/>
    <lineage>
        <taxon>Bacteria</taxon>
        <taxon>Pseudomonadati</taxon>
        <taxon>Pseudomonadota</taxon>
        <taxon>Alphaproteobacteria</taxon>
        <taxon>Rickettsiales</taxon>
        <taxon>Anaplasmataceae</taxon>
        <taxon>Candidatus Mesenet</taxon>
    </lineage>
</organism>
<evidence type="ECO:0000256" key="1">
    <source>
        <dbReference type="ARBA" id="ARBA00003543"/>
    </source>
</evidence>
<keyword evidence="6" id="KW-0406">Ion transport</keyword>
<dbReference type="InterPro" id="IPR020546">
    <property type="entry name" value="ATP_synth_F1_dsu/esu_N"/>
</dbReference>
<proteinExistence type="inferred from homology"/>
<keyword evidence="11" id="KW-1185">Reference proteome</keyword>
<evidence type="ECO:0000256" key="8">
    <source>
        <dbReference type="ARBA" id="ARBA00023196"/>
    </source>
</evidence>
<comment type="similarity">
    <text evidence="3">Belongs to the ATPase epsilon chain family.</text>
</comment>
<keyword evidence="8" id="KW-0139">CF(1)</keyword>
<dbReference type="CDD" id="cd12152">
    <property type="entry name" value="F1-ATPase_delta"/>
    <property type="match status" value="1"/>
</dbReference>
<evidence type="ECO:0000259" key="9">
    <source>
        <dbReference type="Pfam" id="PF02823"/>
    </source>
</evidence>
<dbReference type="Proteomes" id="UP000637906">
    <property type="component" value="Unassembled WGS sequence"/>
</dbReference>
<evidence type="ECO:0000256" key="4">
    <source>
        <dbReference type="ARBA" id="ARBA00022448"/>
    </source>
</evidence>
<dbReference type="GO" id="GO:0012505">
    <property type="term" value="C:endomembrane system"/>
    <property type="evidence" value="ECO:0007669"/>
    <property type="project" value="UniProtKB-SubCell"/>
</dbReference>
<protein>
    <recommendedName>
        <fullName evidence="9">ATP synthase F1 complex delta/epsilon subunit N-terminal domain-containing protein</fullName>
    </recommendedName>
</protein>
<evidence type="ECO:0000256" key="5">
    <source>
        <dbReference type="ARBA" id="ARBA00022781"/>
    </source>
</evidence>
<evidence type="ECO:0000256" key="3">
    <source>
        <dbReference type="ARBA" id="ARBA00005712"/>
    </source>
</evidence>
<dbReference type="InterPro" id="IPR036771">
    <property type="entry name" value="ATPsynth_dsu/esu_N"/>
</dbReference>
<dbReference type="Gene3D" id="2.60.15.10">
    <property type="entry name" value="F0F1 ATP synthase delta/epsilon subunit, N-terminal"/>
    <property type="match status" value="1"/>
</dbReference>
<keyword evidence="4" id="KW-0813">Transport</keyword>
<feature type="domain" description="ATP synthase F1 complex delta/epsilon subunit N-terminal" evidence="9">
    <location>
        <begin position="5"/>
        <end position="82"/>
    </location>
</feature>
<dbReference type="SUPFAM" id="SSF51344">
    <property type="entry name" value="Epsilon subunit of F1F0-ATP synthase N-terminal domain"/>
    <property type="match status" value="1"/>
</dbReference>
<comment type="function">
    <text evidence="1">Produces ATP from ADP in the presence of a proton gradient across the membrane.</text>
</comment>
<evidence type="ECO:0000313" key="11">
    <source>
        <dbReference type="Proteomes" id="UP000637906"/>
    </source>
</evidence>
<dbReference type="AlphaFoldDB" id="A0A8J3HVH7"/>
<keyword evidence="5" id="KW-0375">Hydrogen ion transport</keyword>
<dbReference type="InterPro" id="IPR001469">
    <property type="entry name" value="ATP_synth_F1_dsu/esu"/>
</dbReference>
<evidence type="ECO:0000256" key="2">
    <source>
        <dbReference type="ARBA" id="ARBA00004184"/>
    </source>
</evidence>